<evidence type="ECO:0000256" key="3">
    <source>
        <dbReference type="ARBA" id="ARBA00022816"/>
    </source>
</evidence>
<evidence type="ECO:0000259" key="12">
    <source>
        <dbReference type="Pfam" id="PF18378"/>
    </source>
</evidence>
<keyword evidence="2" id="KW-0813">Transport</keyword>
<accession>A0A9P8PHV4</accession>
<gene>
    <name evidence="14" type="ORF">WICMUC_004558</name>
</gene>
<dbReference type="EMBL" id="JAEUBF010001266">
    <property type="protein sequence ID" value="KAH3671800.1"/>
    <property type="molecule type" value="Genomic_DNA"/>
</dbReference>
<feature type="domain" description="Nucleoporin Nup188 N-terminal subdomain III" evidence="13">
    <location>
        <begin position="550"/>
        <end position="967"/>
    </location>
</feature>
<evidence type="ECO:0000256" key="10">
    <source>
        <dbReference type="SAM" id="MobiDB-lite"/>
    </source>
</evidence>
<dbReference type="OrthoDB" id="102511at2759"/>
<dbReference type="Pfam" id="PF18378">
    <property type="entry name" value="Nup188_C"/>
    <property type="match status" value="1"/>
</dbReference>
<comment type="caution">
    <text evidence="14">The sequence shown here is derived from an EMBL/GenBank/DDBJ whole genome shotgun (WGS) entry which is preliminary data.</text>
</comment>
<dbReference type="InterPro" id="IPR048883">
    <property type="entry name" value="Nup188_N-subdom_III"/>
</dbReference>
<evidence type="ECO:0000313" key="15">
    <source>
        <dbReference type="Proteomes" id="UP000769528"/>
    </source>
</evidence>
<reference evidence="14" key="2">
    <citation type="submission" date="2021-01" db="EMBL/GenBank/DDBJ databases">
        <authorList>
            <person name="Schikora-Tamarit M.A."/>
        </authorList>
    </citation>
    <scope>NUCLEOTIDE SEQUENCE</scope>
    <source>
        <strain evidence="14">CBS6341</strain>
    </source>
</reference>
<evidence type="ECO:0000256" key="5">
    <source>
        <dbReference type="ARBA" id="ARBA00023010"/>
    </source>
</evidence>
<dbReference type="GO" id="GO:0006405">
    <property type="term" value="P:RNA export from nucleus"/>
    <property type="evidence" value="ECO:0007669"/>
    <property type="project" value="TreeGrafter"/>
</dbReference>
<dbReference type="Gene3D" id="1.25.10.70">
    <property type="match status" value="1"/>
</dbReference>
<evidence type="ECO:0000256" key="2">
    <source>
        <dbReference type="ARBA" id="ARBA00022448"/>
    </source>
</evidence>
<keyword evidence="15" id="KW-1185">Reference proteome</keyword>
<dbReference type="InterPro" id="IPR044840">
    <property type="entry name" value="Nup188"/>
</dbReference>
<keyword evidence="7" id="KW-0539">Nucleus</keyword>
<proteinExistence type="inferred from homology"/>
<name>A0A9P8PHV4_9ASCO</name>
<dbReference type="PANTHER" id="PTHR31431:SF1">
    <property type="entry name" value="NUCLEOPORIN NUP188"/>
    <property type="match status" value="1"/>
</dbReference>
<evidence type="ECO:0000259" key="13">
    <source>
        <dbReference type="Pfam" id="PF21093"/>
    </source>
</evidence>
<dbReference type="Pfam" id="PF10487">
    <property type="entry name" value="Nup188_N"/>
    <property type="match status" value="1"/>
</dbReference>
<comment type="similarity">
    <text evidence="8">Belongs to the Nup188 family.</text>
</comment>
<evidence type="ECO:0000256" key="8">
    <source>
        <dbReference type="ARBA" id="ARBA00038387"/>
    </source>
</evidence>
<evidence type="ECO:0000256" key="9">
    <source>
        <dbReference type="ARBA" id="ARBA00040174"/>
    </source>
</evidence>
<dbReference type="PANTHER" id="PTHR31431">
    <property type="entry name" value="NUCLEOPORIN NUP188 HOMOLOG"/>
    <property type="match status" value="1"/>
</dbReference>
<feature type="region of interest" description="Disordered" evidence="10">
    <location>
        <begin position="102"/>
        <end position="125"/>
    </location>
</feature>
<evidence type="ECO:0000259" key="11">
    <source>
        <dbReference type="Pfam" id="PF10487"/>
    </source>
</evidence>
<dbReference type="InterPro" id="IPR041634">
    <property type="entry name" value="Nup188_C"/>
</dbReference>
<dbReference type="InterPro" id="IPR018864">
    <property type="entry name" value="Nucleoporin_Nup188_N"/>
</dbReference>
<dbReference type="Pfam" id="PF21093">
    <property type="entry name" value="Nup188_N-subdom_III"/>
    <property type="match status" value="1"/>
</dbReference>
<feature type="domain" description="Nuclear pore protein Nup188 C-terminal" evidence="12">
    <location>
        <begin position="1267"/>
        <end position="1592"/>
    </location>
</feature>
<organism evidence="14 15">
    <name type="scientific">Wickerhamomyces mucosus</name>
    <dbReference type="NCBI Taxonomy" id="1378264"/>
    <lineage>
        <taxon>Eukaryota</taxon>
        <taxon>Fungi</taxon>
        <taxon>Dikarya</taxon>
        <taxon>Ascomycota</taxon>
        <taxon>Saccharomycotina</taxon>
        <taxon>Saccharomycetes</taxon>
        <taxon>Phaffomycetales</taxon>
        <taxon>Wickerhamomycetaceae</taxon>
        <taxon>Wickerhamomyces</taxon>
    </lineage>
</organism>
<keyword evidence="4" id="KW-0653">Protein transport</keyword>
<dbReference type="GO" id="GO:0006606">
    <property type="term" value="P:protein import into nucleus"/>
    <property type="evidence" value="ECO:0007669"/>
    <property type="project" value="TreeGrafter"/>
</dbReference>
<dbReference type="GO" id="GO:0051028">
    <property type="term" value="P:mRNA transport"/>
    <property type="evidence" value="ECO:0007669"/>
    <property type="project" value="UniProtKB-KW"/>
</dbReference>
<dbReference type="GO" id="GO:0017056">
    <property type="term" value="F:structural constituent of nuclear pore"/>
    <property type="evidence" value="ECO:0007669"/>
    <property type="project" value="InterPro"/>
</dbReference>
<keyword evidence="5" id="KW-0811">Translocation</keyword>
<protein>
    <recommendedName>
        <fullName evidence="9">Nucleoporin NUP188</fullName>
    </recommendedName>
</protein>
<feature type="domain" description="Nucleoporin Nup188 N-terminal" evidence="11">
    <location>
        <begin position="31"/>
        <end position="473"/>
    </location>
</feature>
<evidence type="ECO:0000256" key="1">
    <source>
        <dbReference type="ARBA" id="ARBA00004567"/>
    </source>
</evidence>
<sequence length="1617" mass="182452">MSLTTINDNWSFDLILNLLPINSDQGRLDSIKKFLVQNIDLITNPLKYQESGIVPNGNTLELRGQSFRFNENNKKDTEEIFELIPLNKSEILRVISQTTQEKSSSISNDKNKSQDKSSISTTKYNNDDNDIKSIEKLSSIKNENRLESYLQTILNERIIILKIIKILLIDEDLLDKFSEKILNKQDYIPNLIESISAISDQILTFSGNKSSKYQDLIIHELGFTIIETLKVLISLLIKVSIPSSIVIKWFKLLESLQFWQLFQKKIDNEIYQEITKLSSIASILSLGLNIQIDDFDQQSSFFKDQEAITTINNILVDSPIDPIVLYSWSVILCSIDEEIISNVFGEDFDIDGYSRSFAYKSSDLNIFKYLEAIDQTLQYDQIYSAILSSFIISISPFLKLSNEISITISKILSHAPNSFVEKFFSNENVQDLIYLNKLKFPEVIIPYLRILSINGSYANNELSSLSTYMTILPSSSSSESIVSTSSSSTTVLSLSKLKYEQESVESDTISLTDGYYVNPPFESNKEVLIYLPPSTRGKLIPTADQNTDAIIFQYNYNGWSLLGRILQNITLFTDEDNEQQTLLLSTILELITNTLAVTDIDQTSNVLENLSSFIDDGDFIDLILKLFEQSLHQKNSTILAQLTKFLKALLKTYPQIVLAHLVRSDLLENRGRGGLISTILGSVETVSGNYEFTIETLKLFDDLVSISVGNIDEELKSYKSEILPKIVSFELQIFESFIYWNYKIPQEKFIIGELILNSFTKILNAVYTIDPETKPQYKITNVLESSAKRVITSFISSSSDVRVIKPISLGLDSLLVSFNSFDRSGELGKFFNEWIFKTLEFSKLVISIRSSIQQNSSPSSLEASLFGKVKTLFKIYIRYNSLRSPILNLLTALVSAESSNDSESNVNNPPSLLSHLGDSGIQLLISAISQDLSFKYDDFESKKSIYGFLSSVIQSNQKGLGMILLSGYGPHKAKIGEDSILNILKQNTQWLDYFPDWLGCHLIDVLAYALNSWSSKDVQDVKFVKTLIDKLINGDINQNHHLKDDNKEIINLCYQYKLNSRIAEICALIIFTSQSEDTVKLIFKEFENPGKLLNFIKPLYEPFNYKSSLHTNLIKNFESKWPSLKLSQFIRSPSSTPLAEFGEDKVYDLNLLDSVLGDTPYWNDNSGLTKGFKGQVISASVNLQLVSAQISSAKSWGALLAAYVKKNSIKTKNFIQIIQKLLEANNRDGLTISLFEETYRVRIELVFFFLYSIPKKDIDYESNKSILESVLQLIASADVGFLTNLSTNNPQIYRPLLRIIADCLRNAKGNPELVESLSGELLEFAELVIAKGTTVLFDAVQSCYDKPEVDDRIEDILLIISILKSLLLIKPSINFAAKLSTLLVDFNSLRSILNVYSSSHLIKVNEDPIFAELSLTYITELISTNVIAEQLISSGLFSILIQSPISVTIQEGSVFIQTSPRLHNIWSNGLLSIVLLLLSKFGVRLLPEISAFVSSFTKQFQSTINSWSQDSISITTPAIQETEQIIILEKALKSLYLEFGKANENLEIVPGLELSKSLANSLTHLLAHPKFLTSRVIPTTLEEQRLFEGDDKIRTPLVESLVEQINELKHSLEDNYL</sequence>
<evidence type="ECO:0000256" key="4">
    <source>
        <dbReference type="ARBA" id="ARBA00022927"/>
    </source>
</evidence>
<comment type="subcellular location">
    <subcellularLocation>
        <location evidence="1">Nucleus</location>
        <location evidence="1">Nuclear pore complex</location>
    </subcellularLocation>
</comment>
<evidence type="ECO:0000313" key="14">
    <source>
        <dbReference type="EMBL" id="KAH3671800.1"/>
    </source>
</evidence>
<keyword evidence="6" id="KW-0906">Nuclear pore complex</keyword>
<reference evidence="14" key="1">
    <citation type="journal article" date="2021" name="Open Biol.">
        <title>Shared evolutionary footprints suggest mitochondrial oxidative damage underlies multiple complex I losses in fungi.</title>
        <authorList>
            <person name="Schikora-Tamarit M.A."/>
            <person name="Marcet-Houben M."/>
            <person name="Nosek J."/>
            <person name="Gabaldon T."/>
        </authorList>
    </citation>
    <scope>NUCLEOTIDE SEQUENCE</scope>
    <source>
        <strain evidence="14">CBS6341</strain>
    </source>
</reference>
<evidence type="ECO:0000256" key="7">
    <source>
        <dbReference type="ARBA" id="ARBA00023242"/>
    </source>
</evidence>
<dbReference type="Proteomes" id="UP000769528">
    <property type="component" value="Unassembled WGS sequence"/>
</dbReference>
<dbReference type="GO" id="GO:0044611">
    <property type="term" value="C:nuclear pore inner ring"/>
    <property type="evidence" value="ECO:0007669"/>
    <property type="project" value="TreeGrafter"/>
</dbReference>
<evidence type="ECO:0000256" key="6">
    <source>
        <dbReference type="ARBA" id="ARBA00023132"/>
    </source>
</evidence>
<keyword evidence="3" id="KW-0509">mRNA transport</keyword>